<dbReference type="AlphaFoldDB" id="A0A2T4C3L0"/>
<evidence type="ECO:0000313" key="2">
    <source>
        <dbReference type="Proteomes" id="UP000240760"/>
    </source>
</evidence>
<proteinExistence type="predicted"/>
<organism evidence="1 2">
    <name type="scientific">Trichoderma longibrachiatum ATCC 18648</name>
    <dbReference type="NCBI Taxonomy" id="983965"/>
    <lineage>
        <taxon>Eukaryota</taxon>
        <taxon>Fungi</taxon>
        <taxon>Dikarya</taxon>
        <taxon>Ascomycota</taxon>
        <taxon>Pezizomycotina</taxon>
        <taxon>Sordariomycetes</taxon>
        <taxon>Hypocreomycetidae</taxon>
        <taxon>Hypocreales</taxon>
        <taxon>Hypocreaceae</taxon>
        <taxon>Trichoderma</taxon>
    </lineage>
</organism>
<keyword evidence="2" id="KW-1185">Reference proteome</keyword>
<sequence length="220" mass="25188">MPFLLTGLVAARRCCRWGAICTHMYMYVRTTHRHTYLPDYFLFPRLLVQSSSAAPPLRYDFSCRQCGGKGQAWGYWHSSGLRICVTGAESAFESTHCHCSRWKRMCLLYHTPEQQLPSAHCPCYVTSTQTAHRAGHGAERIAAVDGLRLLWMISYRFEMLHTLPYMADTYVLVCAYSSHARPRILHTMHVRLVGDRCSGLRAEGEADSDWHSMRCDYPSC</sequence>
<dbReference type="EMBL" id="KZ679132">
    <property type="protein sequence ID" value="PTB76132.1"/>
    <property type="molecule type" value="Genomic_DNA"/>
</dbReference>
<reference evidence="1 2" key="1">
    <citation type="submission" date="2016-07" db="EMBL/GenBank/DDBJ databases">
        <title>Multiple horizontal gene transfer events from other fungi enriched the ability of initially mycotrophic Trichoderma (Ascomycota) to feed on dead plant biomass.</title>
        <authorList>
            <consortium name="DOE Joint Genome Institute"/>
            <person name="Aerts A."/>
            <person name="Atanasova L."/>
            <person name="Chenthamara K."/>
            <person name="Zhang J."/>
            <person name="Grujic M."/>
            <person name="Henrissat B."/>
            <person name="Kuo A."/>
            <person name="Salamov A."/>
            <person name="Lipzen A."/>
            <person name="Labutti K."/>
            <person name="Barry K."/>
            <person name="Miao Y."/>
            <person name="Rahimi M.J."/>
            <person name="Shen Q."/>
            <person name="Grigoriev I.V."/>
            <person name="Kubicek C.P."/>
            <person name="Druzhinina I.S."/>
        </authorList>
    </citation>
    <scope>NUCLEOTIDE SEQUENCE [LARGE SCALE GENOMIC DNA]</scope>
    <source>
        <strain evidence="1 2">ATCC 18648</strain>
    </source>
</reference>
<accession>A0A2T4C3L0</accession>
<gene>
    <name evidence="1" type="ORF">M440DRAFT_1246615</name>
</gene>
<evidence type="ECO:0000313" key="1">
    <source>
        <dbReference type="EMBL" id="PTB76132.1"/>
    </source>
</evidence>
<name>A0A2T4C3L0_TRILO</name>
<dbReference type="Proteomes" id="UP000240760">
    <property type="component" value="Unassembled WGS sequence"/>
</dbReference>
<protein>
    <submittedName>
        <fullName evidence="1">Uncharacterized protein</fullName>
    </submittedName>
</protein>